<evidence type="ECO:0000256" key="4">
    <source>
        <dbReference type="ARBA" id="ARBA00022989"/>
    </source>
</evidence>
<dbReference type="InterPro" id="IPR050250">
    <property type="entry name" value="Macrolide_Exporter_MacB"/>
</dbReference>
<dbReference type="RefSeq" id="WP_173414546.1">
    <property type="nucleotide sequence ID" value="NZ_CP054139.1"/>
</dbReference>
<feature type="transmembrane region" description="Helical" evidence="6">
    <location>
        <begin position="730"/>
        <end position="749"/>
    </location>
</feature>
<protein>
    <submittedName>
        <fullName evidence="9">ABC transporter permease</fullName>
    </submittedName>
</protein>
<dbReference type="PANTHER" id="PTHR30572:SF18">
    <property type="entry name" value="ABC-TYPE MACROLIDE FAMILY EXPORT SYSTEM PERMEASE COMPONENT 2"/>
    <property type="match status" value="1"/>
</dbReference>
<dbReference type="EMBL" id="CP054139">
    <property type="protein sequence ID" value="QKJ29855.1"/>
    <property type="molecule type" value="Genomic_DNA"/>
</dbReference>
<evidence type="ECO:0000256" key="6">
    <source>
        <dbReference type="SAM" id="Phobius"/>
    </source>
</evidence>
<evidence type="ECO:0000256" key="3">
    <source>
        <dbReference type="ARBA" id="ARBA00022692"/>
    </source>
</evidence>
<feature type="transmembrane region" description="Helical" evidence="6">
    <location>
        <begin position="273"/>
        <end position="295"/>
    </location>
</feature>
<evidence type="ECO:0000256" key="1">
    <source>
        <dbReference type="ARBA" id="ARBA00004651"/>
    </source>
</evidence>
<evidence type="ECO:0000313" key="9">
    <source>
        <dbReference type="EMBL" id="QKJ29855.1"/>
    </source>
</evidence>
<feature type="transmembrane region" description="Helical" evidence="6">
    <location>
        <begin position="764"/>
        <end position="784"/>
    </location>
</feature>
<evidence type="ECO:0000259" key="8">
    <source>
        <dbReference type="Pfam" id="PF12704"/>
    </source>
</evidence>
<dbReference type="Pfam" id="PF02687">
    <property type="entry name" value="FtsX"/>
    <property type="match status" value="2"/>
</dbReference>
<sequence length="801" mass="90244">MLKNYLKIAFRTLLRDRSFSVLNLFGLAIGLASVIMIMAYIRYELSYDKGYSNYPQVYRLLQVDKPGSVSPLRVNVNMHMADVLQKEFPAIVASTPLGCSTMQFKYHNDIVKVTTIDAKADFFKIFNYQFLSGDPKTALQQPGSLVLSQTVAKQYFNGINCIGNTITDNYGNIRHVTGVVKDMPQNTHLRADVVISDDNPDQEVFNMESYTSMPQYVLLNKNTNAAQLEQQFKSIYKKYKFPEGTGVRLQPVTDIHLRSHYFSEISVNSDIKYIYIFASIALLILFIACINYINLTTARSLQRAREIGLRKVLGALRKQLIVQFLTESFLFFLISTILAIVIAYSLWPVFSAKITAYQQVPLFDIAGMLGIALIFAVGGLLSGAYPAFFLSALQPVKVLKGLSKFGINISLRKALVVLQFSISGVMIIATLIVNRQLSYISNARLGFNKDNLIDVPFFIRKSQVTAFKRELLKNKDIKAVSVASWRMGQDYGMWNNYKDRTDTTKDIRYNFTYADLNFVNTMGIRILEGRNFSRAYGRDMLSPDSAWRLSKKMGDDERAAFQASFPIMLNQEAVNALGLKNPVGKVLTKPIKGTVIAVVENFNGLSLHQKIGPVIIKSDPECEQGDMYIRVSSANISASISYIESRWKKFYPDKRFEFAFTDDKLQQLYTADQRLGSLFNIFSSLAIIIACLGLFGLISLTVQNRVKEIGIRKVLGASVLDIANLVSMDFIKLVVISFVIASPIGWYFMNKWLQDFAYRTSIDWWVFALACGITLFIAVATLSIRSVKAAITNPVNSLRNE</sequence>
<feature type="transmembrane region" description="Helical" evidence="6">
    <location>
        <begin position="367"/>
        <end position="393"/>
    </location>
</feature>
<feature type="transmembrane region" description="Helical" evidence="6">
    <location>
        <begin position="678"/>
        <end position="702"/>
    </location>
</feature>
<accession>A0A7D4TUP8</accession>
<feature type="transmembrane region" description="Helical" evidence="6">
    <location>
        <begin position="320"/>
        <end position="347"/>
    </location>
</feature>
<keyword evidence="10" id="KW-1185">Reference proteome</keyword>
<evidence type="ECO:0000259" key="7">
    <source>
        <dbReference type="Pfam" id="PF02687"/>
    </source>
</evidence>
<feature type="domain" description="ABC3 transporter permease C-terminal" evidence="7">
    <location>
        <begin position="279"/>
        <end position="388"/>
    </location>
</feature>
<name>A0A7D4TUP8_9SPHI</name>
<keyword evidence="4 6" id="KW-1133">Transmembrane helix</keyword>
<gene>
    <name evidence="9" type="ORF">HQ865_08835</name>
</gene>
<dbReference type="AlphaFoldDB" id="A0A7D4TUP8"/>
<reference evidence="9 10" key="1">
    <citation type="submission" date="2020-05" db="EMBL/GenBank/DDBJ databases">
        <title>Mucilaginibacter mali sp. nov.</title>
        <authorList>
            <person name="Kim H.S."/>
            <person name="Lee K.C."/>
            <person name="Suh M.K."/>
            <person name="Kim J.-S."/>
            <person name="Han K.-I."/>
            <person name="Eom M.K."/>
            <person name="Shin Y.K."/>
            <person name="Lee J.-S."/>
        </authorList>
    </citation>
    <scope>NUCLEOTIDE SEQUENCE [LARGE SCALE GENOMIC DNA]</scope>
    <source>
        <strain evidence="9 10">G2-14</strain>
    </source>
</reference>
<feature type="domain" description="ABC3 transporter permease C-terminal" evidence="7">
    <location>
        <begin position="680"/>
        <end position="792"/>
    </location>
</feature>
<evidence type="ECO:0000313" key="10">
    <source>
        <dbReference type="Proteomes" id="UP000505355"/>
    </source>
</evidence>
<organism evidence="9 10">
    <name type="scientific">Mucilaginibacter mali</name>
    <dbReference type="NCBI Taxonomy" id="2740462"/>
    <lineage>
        <taxon>Bacteria</taxon>
        <taxon>Pseudomonadati</taxon>
        <taxon>Bacteroidota</taxon>
        <taxon>Sphingobacteriia</taxon>
        <taxon>Sphingobacteriales</taxon>
        <taxon>Sphingobacteriaceae</taxon>
        <taxon>Mucilaginibacter</taxon>
    </lineage>
</organism>
<evidence type="ECO:0000256" key="5">
    <source>
        <dbReference type="ARBA" id="ARBA00023136"/>
    </source>
</evidence>
<dbReference type="GO" id="GO:0022857">
    <property type="term" value="F:transmembrane transporter activity"/>
    <property type="evidence" value="ECO:0007669"/>
    <property type="project" value="TreeGrafter"/>
</dbReference>
<dbReference type="PANTHER" id="PTHR30572">
    <property type="entry name" value="MEMBRANE COMPONENT OF TRANSPORTER-RELATED"/>
    <property type="match status" value="1"/>
</dbReference>
<dbReference type="Pfam" id="PF12704">
    <property type="entry name" value="MacB_PCD"/>
    <property type="match status" value="1"/>
</dbReference>
<evidence type="ECO:0000256" key="2">
    <source>
        <dbReference type="ARBA" id="ARBA00022475"/>
    </source>
</evidence>
<dbReference type="InterPro" id="IPR003838">
    <property type="entry name" value="ABC3_permease_C"/>
</dbReference>
<keyword evidence="5 6" id="KW-0472">Membrane</keyword>
<keyword evidence="2" id="KW-1003">Cell membrane</keyword>
<feature type="transmembrane region" description="Helical" evidence="6">
    <location>
        <begin position="21"/>
        <end position="43"/>
    </location>
</feature>
<keyword evidence="3 6" id="KW-0812">Transmembrane</keyword>
<proteinExistence type="predicted"/>
<feature type="transmembrane region" description="Helical" evidence="6">
    <location>
        <begin position="414"/>
        <end position="433"/>
    </location>
</feature>
<comment type="subcellular location">
    <subcellularLocation>
        <location evidence="1">Cell membrane</location>
        <topology evidence="1">Multi-pass membrane protein</topology>
    </subcellularLocation>
</comment>
<dbReference type="GO" id="GO:0005886">
    <property type="term" value="C:plasma membrane"/>
    <property type="evidence" value="ECO:0007669"/>
    <property type="project" value="UniProtKB-SubCell"/>
</dbReference>
<feature type="domain" description="MacB-like periplasmic core" evidence="8">
    <location>
        <begin position="20"/>
        <end position="234"/>
    </location>
</feature>
<dbReference type="InterPro" id="IPR025857">
    <property type="entry name" value="MacB_PCD"/>
</dbReference>
<dbReference type="Proteomes" id="UP000505355">
    <property type="component" value="Chromosome"/>
</dbReference>
<dbReference type="KEGG" id="mmab:HQ865_08835"/>